<feature type="domain" description="ABC3 transporter permease C-terminal" evidence="7">
    <location>
        <begin position="283"/>
        <end position="393"/>
    </location>
</feature>
<dbReference type="InterPro" id="IPR003838">
    <property type="entry name" value="ABC3_permease_C"/>
</dbReference>
<dbReference type="Pfam" id="PF02687">
    <property type="entry name" value="FtsX"/>
    <property type="match status" value="2"/>
</dbReference>
<sequence length="793" mass="89643">IKNNKFFTLLNATGLSLGIAGLVFAILYWNDEQSYNAWNPEKDNIFQMSNLITADGMIWANNVAPVGQYIKEIPEIEQICYLNTWYGEDIIEYNGKKGKTKVVDSQSSFFSFFPFQFISGSIQTALKDNTSIALSEEAAQKLFGSEEALGKQVKYDGKNLVVRGVYRIPGKSSYAPAAVTNMIDTRLKGDADQWGNYSYGLLLKLKDPSQIDLVKQQIVNILIERRSKQFADKEGVTLDEFIKKNGKPTIFLEPLATARLHSIVDGYPEGHGNYQFLLIMAGLSLLILILSIVNYVNLATANAIKRAKEVGVRKILGASKANIVKQFIFETVIMTIFSILLALVIVELALPYYNDFLSKTLVIHSSQFYLQLTAIFIIVLIVAGIFPAIYVSNFETLKVLKGNFTRSKSGIWVRNSMLIVQFAIASFFITGSYIVYQQVNYMSNKDLGLHGEQVIEIEYRRPQDEDPKLIYSRYLTIKQELQKINGVQGVSAGAFSLGNNDNSSSSFNYNGGIDIQGQNMGIDFEMLDMLQVKMAKGRQLMQKYSSDTIDAVLINEVSMKMMNEKDPLNKIIDWNSRKLKVVGVVKDFHLTGPQSEIPPMIFFHFKTIDWMAYNLNKVYVKVNPHDMEGTIAAIDKYWTTKVDTEYPLNYSFVDKNYARTYAGYIKQRNLFSLLNLVVILIALFGLFALASYSIQRKMKEIAIRKTLGAATKVLLTELSKQYIVFCVAGFFIAALPAWFLLDKWLDNFAFRIQVSLAPFIVGFTLLLFLTLAVVLSRAYIATRVNVLKYLKYE</sequence>
<keyword evidence="3 6" id="KW-0812">Transmembrane</keyword>
<dbReference type="GO" id="GO:0022857">
    <property type="term" value="F:transmembrane transporter activity"/>
    <property type="evidence" value="ECO:0007669"/>
    <property type="project" value="TreeGrafter"/>
</dbReference>
<evidence type="ECO:0000256" key="6">
    <source>
        <dbReference type="SAM" id="Phobius"/>
    </source>
</evidence>
<dbReference type="InterPro" id="IPR025857">
    <property type="entry name" value="MacB_PCD"/>
</dbReference>
<feature type="transmembrane region" description="Helical" evidence="6">
    <location>
        <begin position="327"/>
        <end position="348"/>
    </location>
</feature>
<feature type="transmembrane region" description="Helical" evidence="6">
    <location>
        <begin position="722"/>
        <end position="741"/>
    </location>
</feature>
<keyword evidence="10" id="KW-1185">Reference proteome</keyword>
<feature type="transmembrane region" description="Helical" evidence="6">
    <location>
        <begin position="368"/>
        <end position="391"/>
    </location>
</feature>
<reference evidence="9 10" key="1">
    <citation type="submission" date="2013-09" db="EMBL/GenBank/DDBJ databases">
        <authorList>
            <person name="Zeng Z."/>
            <person name="Chen C."/>
        </authorList>
    </citation>
    <scope>NUCLEOTIDE SEQUENCE [LARGE SCALE GENOMIC DNA]</scope>
    <source>
        <strain evidence="9 10">WB 3.3-2</strain>
    </source>
</reference>
<feature type="domain" description="ABC3 transporter permease C-terminal" evidence="7">
    <location>
        <begin position="674"/>
        <end position="785"/>
    </location>
</feature>
<feature type="transmembrane region" description="Helical" evidence="6">
    <location>
        <begin position="7"/>
        <end position="29"/>
    </location>
</feature>
<protein>
    <submittedName>
        <fullName evidence="9">Multidrug ABC transporter substrate-binding protein</fullName>
    </submittedName>
</protein>
<dbReference type="Pfam" id="PF12704">
    <property type="entry name" value="MacB_PCD"/>
    <property type="match status" value="2"/>
</dbReference>
<dbReference type="EMBL" id="JRLX01000002">
    <property type="protein sequence ID" value="KGO88259.1"/>
    <property type="molecule type" value="Genomic_DNA"/>
</dbReference>
<evidence type="ECO:0000256" key="4">
    <source>
        <dbReference type="ARBA" id="ARBA00022989"/>
    </source>
</evidence>
<dbReference type="InterPro" id="IPR050250">
    <property type="entry name" value="Macrolide_Exporter_MacB"/>
</dbReference>
<feature type="transmembrane region" description="Helical" evidence="6">
    <location>
        <begin position="276"/>
        <end position="298"/>
    </location>
</feature>
<proteinExistence type="predicted"/>
<feature type="domain" description="MacB-like periplasmic core" evidence="8">
    <location>
        <begin position="8"/>
        <end position="220"/>
    </location>
</feature>
<evidence type="ECO:0000313" key="10">
    <source>
        <dbReference type="Proteomes" id="UP000030152"/>
    </source>
</evidence>
<dbReference type="AlphaFoldDB" id="A0A0A2M7L5"/>
<feature type="non-terminal residue" evidence="9">
    <location>
        <position position="1"/>
    </location>
</feature>
<organism evidence="9 10">
    <name type="scientific">Flavobacterium rivuli WB 3.3-2 = DSM 21788</name>
    <dbReference type="NCBI Taxonomy" id="1121895"/>
    <lineage>
        <taxon>Bacteria</taxon>
        <taxon>Pseudomonadati</taxon>
        <taxon>Bacteroidota</taxon>
        <taxon>Flavobacteriia</taxon>
        <taxon>Flavobacteriales</taxon>
        <taxon>Flavobacteriaceae</taxon>
        <taxon>Flavobacterium</taxon>
    </lineage>
</organism>
<dbReference type="eggNOG" id="COG0577">
    <property type="taxonomic scope" value="Bacteria"/>
</dbReference>
<dbReference type="GO" id="GO:0005886">
    <property type="term" value="C:plasma membrane"/>
    <property type="evidence" value="ECO:0007669"/>
    <property type="project" value="UniProtKB-SubCell"/>
</dbReference>
<evidence type="ECO:0000256" key="2">
    <source>
        <dbReference type="ARBA" id="ARBA00022475"/>
    </source>
</evidence>
<feature type="transmembrane region" description="Helical" evidence="6">
    <location>
        <begin position="756"/>
        <end position="780"/>
    </location>
</feature>
<evidence type="ECO:0000256" key="5">
    <source>
        <dbReference type="ARBA" id="ARBA00023136"/>
    </source>
</evidence>
<evidence type="ECO:0000259" key="7">
    <source>
        <dbReference type="Pfam" id="PF02687"/>
    </source>
</evidence>
<keyword evidence="4 6" id="KW-1133">Transmembrane helix</keyword>
<evidence type="ECO:0000256" key="3">
    <source>
        <dbReference type="ARBA" id="ARBA00022692"/>
    </source>
</evidence>
<name>A0A0A2M7L5_9FLAO</name>
<feature type="domain" description="MacB-like periplasmic core" evidence="8">
    <location>
        <begin position="427"/>
        <end position="635"/>
    </location>
</feature>
<evidence type="ECO:0000259" key="8">
    <source>
        <dbReference type="Pfam" id="PF12704"/>
    </source>
</evidence>
<dbReference type="PANTHER" id="PTHR30572">
    <property type="entry name" value="MEMBRANE COMPONENT OF TRANSPORTER-RELATED"/>
    <property type="match status" value="1"/>
</dbReference>
<accession>A0A0A2M7L5</accession>
<feature type="transmembrane region" description="Helical" evidence="6">
    <location>
        <begin position="670"/>
        <end position="694"/>
    </location>
</feature>
<comment type="subcellular location">
    <subcellularLocation>
        <location evidence="1">Cell membrane</location>
        <topology evidence="1">Multi-pass membrane protein</topology>
    </subcellularLocation>
</comment>
<dbReference type="STRING" id="1121895.GCA_000378485_00930"/>
<dbReference type="Proteomes" id="UP000030152">
    <property type="component" value="Unassembled WGS sequence"/>
</dbReference>
<keyword evidence="2" id="KW-1003">Cell membrane</keyword>
<comment type="caution">
    <text evidence="9">The sequence shown here is derived from an EMBL/GenBank/DDBJ whole genome shotgun (WGS) entry which is preliminary data.</text>
</comment>
<keyword evidence="5 6" id="KW-0472">Membrane</keyword>
<evidence type="ECO:0000313" key="9">
    <source>
        <dbReference type="EMBL" id="KGO88259.1"/>
    </source>
</evidence>
<gene>
    <name evidence="9" type="ORF">Q765_04290</name>
</gene>
<evidence type="ECO:0000256" key="1">
    <source>
        <dbReference type="ARBA" id="ARBA00004651"/>
    </source>
</evidence>
<feature type="transmembrane region" description="Helical" evidence="6">
    <location>
        <begin position="412"/>
        <end position="436"/>
    </location>
</feature>
<dbReference type="PANTHER" id="PTHR30572:SF18">
    <property type="entry name" value="ABC-TYPE MACROLIDE FAMILY EXPORT SYSTEM PERMEASE COMPONENT 2"/>
    <property type="match status" value="1"/>
</dbReference>